<accession>A0ABR2R807</accession>
<name>A0ABR2R807_9ROSI</name>
<evidence type="ECO:0000313" key="2">
    <source>
        <dbReference type="Proteomes" id="UP001396334"/>
    </source>
</evidence>
<gene>
    <name evidence="1" type="ORF">V6N11_080573</name>
</gene>
<comment type="caution">
    <text evidence="1">The sequence shown here is derived from an EMBL/GenBank/DDBJ whole genome shotgun (WGS) entry which is preliminary data.</text>
</comment>
<proteinExistence type="predicted"/>
<keyword evidence="2" id="KW-1185">Reference proteome</keyword>
<organism evidence="1 2">
    <name type="scientific">Hibiscus sabdariffa</name>
    <name type="common">roselle</name>
    <dbReference type="NCBI Taxonomy" id="183260"/>
    <lineage>
        <taxon>Eukaryota</taxon>
        <taxon>Viridiplantae</taxon>
        <taxon>Streptophyta</taxon>
        <taxon>Embryophyta</taxon>
        <taxon>Tracheophyta</taxon>
        <taxon>Spermatophyta</taxon>
        <taxon>Magnoliopsida</taxon>
        <taxon>eudicotyledons</taxon>
        <taxon>Gunneridae</taxon>
        <taxon>Pentapetalae</taxon>
        <taxon>rosids</taxon>
        <taxon>malvids</taxon>
        <taxon>Malvales</taxon>
        <taxon>Malvaceae</taxon>
        <taxon>Malvoideae</taxon>
        <taxon>Hibiscus</taxon>
    </lineage>
</organism>
<protein>
    <submittedName>
        <fullName evidence="1">Uncharacterized protein</fullName>
    </submittedName>
</protein>
<reference evidence="1 2" key="1">
    <citation type="journal article" date="2024" name="G3 (Bethesda)">
        <title>Genome assembly of Hibiscus sabdariffa L. provides insights into metabolisms of medicinal natural products.</title>
        <authorList>
            <person name="Kim T."/>
        </authorList>
    </citation>
    <scope>NUCLEOTIDE SEQUENCE [LARGE SCALE GENOMIC DNA]</scope>
    <source>
        <strain evidence="1">TK-2024</strain>
        <tissue evidence="1">Old leaves</tissue>
    </source>
</reference>
<evidence type="ECO:0000313" key="1">
    <source>
        <dbReference type="EMBL" id="KAK9009102.1"/>
    </source>
</evidence>
<dbReference type="EMBL" id="JBBPBN010000025">
    <property type="protein sequence ID" value="KAK9009102.1"/>
    <property type="molecule type" value="Genomic_DNA"/>
</dbReference>
<sequence>MFITDPQVPVCSFEYRYWRLNLGFEMCPTHPYMCQCIDIPVFVSVHTFSTDTQFGHFDPPYRYRIPCIVLVILPSRRETCSSAGKATKGQTANACIVSNEHFLPPVPIPPVGRGEGGIPQAPQGAHIRDMALLI</sequence>
<dbReference type="Proteomes" id="UP001396334">
    <property type="component" value="Unassembled WGS sequence"/>
</dbReference>